<comment type="caution">
    <text evidence="2">The sequence shown here is derived from an EMBL/GenBank/DDBJ whole genome shotgun (WGS) entry which is preliminary data.</text>
</comment>
<feature type="transmembrane region" description="Helical" evidence="1">
    <location>
        <begin position="35"/>
        <end position="52"/>
    </location>
</feature>
<keyword evidence="3" id="KW-1185">Reference proteome</keyword>
<keyword evidence="1" id="KW-0472">Membrane</keyword>
<dbReference type="Proteomes" id="UP000536835">
    <property type="component" value="Unassembled WGS sequence"/>
</dbReference>
<evidence type="ECO:0000313" key="3">
    <source>
        <dbReference type="Proteomes" id="UP000536835"/>
    </source>
</evidence>
<keyword evidence="1" id="KW-1133">Transmembrane helix</keyword>
<sequence>MKPSIFRLVFLVMFVAVGAATAALPSGIALDTDLPWFSILLVALPIGGIAAVRMRRLF</sequence>
<reference evidence="2 3" key="1">
    <citation type="submission" date="2020-05" db="EMBL/GenBank/DDBJ databases">
        <title>Parvularcula mediterraneae sp. nov., isolated from polypropylene straw from shallow seawater of the seashore of Laganas in Zakynthos island, Greece.</title>
        <authorList>
            <person name="Szabo I."/>
            <person name="Al-Omari J."/>
            <person name="Rado J."/>
            <person name="Szerdahelyi G.S."/>
        </authorList>
    </citation>
    <scope>NUCLEOTIDE SEQUENCE [LARGE SCALE GENOMIC DNA]</scope>
    <source>
        <strain evidence="2 3">ZS-1/3</strain>
    </source>
</reference>
<protein>
    <submittedName>
        <fullName evidence="2">Uncharacterized protein</fullName>
    </submittedName>
</protein>
<organism evidence="2 3">
    <name type="scientific">Parvularcula mediterranea</name>
    <dbReference type="NCBI Taxonomy" id="2732508"/>
    <lineage>
        <taxon>Bacteria</taxon>
        <taxon>Pseudomonadati</taxon>
        <taxon>Pseudomonadota</taxon>
        <taxon>Alphaproteobacteria</taxon>
        <taxon>Parvularculales</taxon>
        <taxon>Parvularculaceae</taxon>
        <taxon>Parvularcula</taxon>
    </lineage>
</organism>
<gene>
    <name evidence="2" type="ORF">HK107_06185</name>
</gene>
<dbReference type="AlphaFoldDB" id="A0A7Y3RKX9"/>
<name>A0A7Y3RKX9_9PROT</name>
<evidence type="ECO:0000256" key="1">
    <source>
        <dbReference type="SAM" id="Phobius"/>
    </source>
</evidence>
<keyword evidence="1" id="KW-0812">Transmembrane</keyword>
<evidence type="ECO:0000313" key="2">
    <source>
        <dbReference type="EMBL" id="NNU15910.1"/>
    </source>
</evidence>
<dbReference type="EMBL" id="JABFCX010000002">
    <property type="protein sequence ID" value="NNU15910.1"/>
    <property type="molecule type" value="Genomic_DNA"/>
</dbReference>
<proteinExistence type="predicted"/>
<accession>A0A7Y3RKX9</accession>